<dbReference type="Proteomes" id="UP000886523">
    <property type="component" value="Unassembled WGS sequence"/>
</dbReference>
<dbReference type="OrthoDB" id="2690153at2759"/>
<protein>
    <submittedName>
        <fullName evidence="1">Uncharacterized protein</fullName>
    </submittedName>
</protein>
<accession>A0A9P6DGY5</accession>
<reference evidence="1" key="1">
    <citation type="journal article" date="2020" name="Nat. Commun.">
        <title>Large-scale genome sequencing of mycorrhizal fungi provides insights into the early evolution of symbiotic traits.</title>
        <authorList>
            <person name="Miyauchi S."/>
            <person name="Kiss E."/>
            <person name="Kuo A."/>
            <person name="Drula E."/>
            <person name="Kohler A."/>
            <person name="Sanchez-Garcia M."/>
            <person name="Morin E."/>
            <person name="Andreopoulos B."/>
            <person name="Barry K.W."/>
            <person name="Bonito G."/>
            <person name="Buee M."/>
            <person name="Carver A."/>
            <person name="Chen C."/>
            <person name="Cichocki N."/>
            <person name="Clum A."/>
            <person name="Culley D."/>
            <person name="Crous P.W."/>
            <person name="Fauchery L."/>
            <person name="Girlanda M."/>
            <person name="Hayes R.D."/>
            <person name="Keri Z."/>
            <person name="LaButti K."/>
            <person name="Lipzen A."/>
            <person name="Lombard V."/>
            <person name="Magnuson J."/>
            <person name="Maillard F."/>
            <person name="Murat C."/>
            <person name="Nolan M."/>
            <person name="Ohm R.A."/>
            <person name="Pangilinan J."/>
            <person name="Pereira M.F."/>
            <person name="Perotto S."/>
            <person name="Peter M."/>
            <person name="Pfister S."/>
            <person name="Riley R."/>
            <person name="Sitrit Y."/>
            <person name="Stielow J.B."/>
            <person name="Szollosi G."/>
            <person name="Zifcakova L."/>
            <person name="Stursova M."/>
            <person name="Spatafora J.W."/>
            <person name="Tedersoo L."/>
            <person name="Vaario L.M."/>
            <person name="Yamada A."/>
            <person name="Yan M."/>
            <person name="Wang P."/>
            <person name="Xu J."/>
            <person name="Bruns T."/>
            <person name="Baldrian P."/>
            <person name="Vilgalys R."/>
            <person name="Dunand C."/>
            <person name="Henrissat B."/>
            <person name="Grigoriev I.V."/>
            <person name="Hibbett D."/>
            <person name="Nagy L.G."/>
            <person name="Martin F.M."/>
        </authorList>
    </citation>
    <scope>NUCLEOTIDE SEQUENCE</scope>
    <source>
        <strain evidence="1">UP504</strain>
    </source>
</reference>
<sequence>MSSPQELIVGRPTGKNPTCGLTAALVLRKNGIAVRLIEKALDYQIGVRGNGIQDSRAFKIFGQVTDIFDNSIEPRQMRACDGKPVIRTWDFGVQEPVTPAIPYVRANLFYGLVWLFFLLAFSSSPQPNPGYSVNSLQKQSYVLT</sequence>
<proteinExistence type="predicted"/>
<comment type="caution">
    <text evidence="1">The sequence shown here is derived from an EMBL/GenBank/DDBJ whole genome shotgun (WGS) entry which is preliminary data.</text>
</comment>
<name>A0A9P6DGY5_9AGAM</name>
<gene>
    <name evidence="1" type="ORF">BS47DRAFT_1369397</name>
</gene>
<keyword evidence="2" id="KW-1185">Reference proteome</keyword>
<dbReference type="EMBL" id="MU129327">
    <property type="protein sequence ID" value="KAF9503617.1"/>
    <property type="molecule type" value="Genomic_DNA"/>
</dbReference>
<evidence type="ECO:0000313" key="2">
    <source>
        <dbReference type="Proteomes" id="UP000886523"/>
    </source>
</evidence>
<dbReference type="AlphaFoldDB" id="A0A9P6DGY5"/>
<organism evidence="1 2">
    <name type="scientific">Hydnum rufescens UP504</name>
    <dbReference type="NCBI Taxonomy" id="1448309"/>
    <lineage>
        <taxon>Eukaryota</taxon>
        <taxon>Fungi</taxon>
        <taxon>Dikarya</taxon>
        <taxon>Basidiomycota</taxon>
        <taxon>Agaricomycotina</taxon>
        <taxon>Agaricomycetes</taxon>
        <taxon>Cantharellales</taxon>
        <taxon>Hydnaceae</taxon>
        <taxon>Hydnum</taxon>
    </lineage>
</organism>
<evidence type="ECO:0000313" key="1">
    <source>
        <dbReference type="EMBL" id="KAF9503617.1"/>
    </source>
</evidence>